<name>A0A0P6Y4H4_9CHLR</name>
<comment type="similarity">
    <text evidence="1">Belongs to the ROK (NagC/XylR) family.</text>
</comment>
<dbReference type="Gene3D" id="3.30.420.40">
    <property type="match status" value="2"/>
</dbReference>
<evidence type="ECO:0000256" key="1">
    <source>
        <dbReference type="ARBA" id="ARBA00006479"/>
    </source>
</evidence>
<protein>
    <recommendedName>
        <fullName evidence="4">Glucokinase</fullName>
    </recommendedName>
</protein>
<dbReference type="InterPro" id="IPR043129">
    <property type="entry name" value="ATPase_NBD"/>
</dbReference>
<dbReference type="SUPFAM" id="SSF53067">
    <property type="entry name" value="Actin-like ATPase domain"/>
    <property type="match status" value="1"/>
</dbReference>
<dbReference type="PROSITE" id="PS01125">
    <property type="entry name" value="ROK"/>
    <property type="match status" value="1"/>
</dbReference>
<dbReference type="OrthoDB" id="9795247at2"/>
<comment type="caution">
    <text evidence="2">The sequence shown here is derived from an EMBL/GenBank/DDBJ whole genome shotgun (WGS) entry which is preliminary data.</text>
</comment>
<reference evidence="2 3" key="1">
    <citation type="submission" date="2015-07" db="EMBL/GenBank/DDBJ databases">
        <title>Whole genome sequence of Thermanaerothrix daxensis DSM 23592.</title>
        <authorList>
            <person name="Hemp J."/>
            <person name="Ward L.M."/>
            <person name="Pace L.A."/>
            <person name="Fischer W.W."/>
        </authorList>
    </citation>
    <scope>NUCLEOTIDE SEQUENCE [LARGE SCALE GENOMIC DNA]</scope>
    <source>
        <strain evidence="2 3">GNS-1</strain>
    </source>
</reference>
<proteinExistence type="inferred from homology"/>
<dbReference type="InterPro" id="IPR000600">
    <property type="entry name" value="ROK"/>
</dbReference>
<keyword evidence="3" id="KW-1185">Reference proteome</keyword>
<evidence type="ECO:0008006" key="4">
    <source>
        <dbReference type="Google" id="ProtNLM"/>
    </source>
</evidence>
<gene>
    <name evidence="2" type="ORF">SE15_01690</name>
</gene>
<dbReference type="RefSeq" id="WP_054520367.1">
    <property type="nucleotide sequence ID" value="NZ_LGKO01000002.1"/>
</dbReference>
<dbReference type="InterPro" id="IPR049874">
    <property type="entry name" value="ROK_cs"/>
</dbReference>
<dbReference type="EMBL" id="LGKO01000002">
    <property type="protein sequence ID" value="KPL83947.1"/>
    <property type="molecule type" value="Genomic_DNA"/>
</dbReference>
<dbReference type="PANTHER" id="PTHR18964:SF149">
    <property type="entry name" value="BIFUNCTIONAL UDP-N-ACETYLGLUCOSAMINE 2-EPIMERASE_N-ACETYLMANNOSAMINE KINASE"/>
    <property type="match status" value="1"/>
</dbReference>
<dbReference type="Pfam" id="PF00480">
    <property type="entry name" value="ROK"/>
    <property type="match status" value="1"/>
</dbReference>
<dbReference type="Proteomes" id="UP000050544">
    <property type="component" value="Unassembled WGS sequence"/>
</dbReference>
<organism evidence="2 3">
    <name type="scientific">Thermanaerothrix daxensis</name>
    <dbReference type="NCBI Taxonomy" id="869279"/>
    <lineage>
        <taxon>Bacteria</taxon>
        <taxon>Bacillati</taxon>
        <taxon>Chloroflexota</taxon>
        <taxon>Anaerolineae</taxon>
        <taxon>Anaerolineales</taxon>
        <taxon>Anaerolineaceae</taxon>
        <taxon>Thermanaerothrix</taxon>
    </lineage>
</organism>
<sequence>MSASVLVGIDLGGTNVRVGAVDCQGQVLAWAEAPIEASRGPQAGLERIVGLIEQVLAKTEGKPLKAIGMGATGPVDRQRGSIQNPYTLPTWEDVPIVQPLRERFGVPVALENDADAAALGEAWVGAGCGRERVLMVTVGTGIGSAFIYRGEVYRGIGGAHPEAGHLVLDVNGPPCYCGARGCWESLAAGPAIARRAQALAQGAHTRMLDLAQGDLRAIDARIVVAAAQAGDALAQHVVEETATYLALGLVNLLIAFLPDVVILGGGVMRAYPVFAPYLHAFIQQHSVVAPLGAVPLEVARLGTQAGVVGAAYAALKLIEGG</sequence>
<dbReference type="STRING" id="869279.SE15_01690"/>
<evidence type="ECO:0000313" key="2">
    <source>
        <dbReference type="EMBL" id="KPL83947.1"/>
    </source>
</evidence>
<dbReference type="PANTHER" id="PTHR18964">
    <property type="entry name" value="ROK (REPRESSOR, ORF, KINASE) FAMILY"/>
    <property type="match status" value="1"/>
</dbReference>
<evidence type="ECO:0000313" key="3">
    <source>
        <dbReference type="Proteomes" id="UP000050544"/>
    </source>
</evidence>
<dbReference type="AlphaFoldDB" id="A0A0P6Y4H4"/>
<accession>A0A0P6Y4H4</accession>